<evidence type="ECO:0000313" key="2">
    <source>
        <dbReference type="Proteomes" id="UP000003374"/>
    </source>
</evidence>
<gene>
    <name evidence="1" type="ORF">NB231_09433</name>
</gene>
<proteinExistence type="predicted"/>
<dbReference type="EMBL" id="AAOF01000002">
    <property type="protein sequence ID" value="EAR22663.1"/>
    <property type="molecule type" value="Genomic_DNA"/>
</dbReference>
<comment type="caution">
    <text evidence="1">The sequence shown here is derived from an EMBL/GenBank/DDBJ whole genome shotgun (WGS) entry which is preliminary data.</text>
</comment>
<accession>A4BN64</accession>
<dbReference type="InterPro" id="IPR014993">
    <property type="entry name" value="DUF1841"/>
</dbReference>
<dbReference type="HOGENOM" id="CLU_120353_0_0_6"/>
<evidence type="ECO:0008006" key="3">
    <source>
        <dbReference type="Google" id="ProtNLM"/>
    </source>
</evidence>
<dbReference type="Proteomes" id="UP000003374">
    <property type="component" value="Unassembled WGS sequence"/>
</dbReference>
<keyword evidence="2" id="KW-1185">Reference proteome</keyword>
<dbReference type="OrthoDB" id="9789432at2"/>
<organism evidence="1 2">
    <name type="scientific">Nitrococcus mobilis Nb-231</name>
    <dbReference type="NCBI Taxonomy" id="314278"/>
    <lineage>
        <taxon>Bacteria</taxon>
        <taxon>Pseudomonadati</taxon>
        <taxon>Pseudomonadota</taxon>
        <taxon>Gammaproteobacteria</taxon>
        <taxon>Chromatiales</taxon>
        <taxon>Ectothiorhodospiraceae</taxon>
        <taxon>Nitrococcus</taxon>
    </lineage>
</organism>
<sequence>MFFSQDRSELRRFYLEAWHKARAGLPMAPLEQMVAAVVAEHPEYQPLLENEERALERDYRPEHGETNPFLHMALHIAVREQAAADRPRGVYRIHTALSGYFGGRTETEHRMMECLAETLWHAQRYNVLPDEAAYMACLEALARRILGNRNDKL</sequence>
<dbReference type="eggNOG" id="ENOG50315C6">
    <property type="taxonomic scope" value="Bacteria"/>
</dbReference>
<dbReference type="STRING" id="314278.NB231_09433"/>
<name>A4BN64_9GAMM</name>
<dbReference type="Pfam" id="PF08897">
    <property type="entry name" value="DUF1841"/>
    <property type="match status" value="1"/>
</dbReference>
<dbReference type="RefSeq" id="WP_005001860.1">
    <property type="nucleotide sequence ID" value="NZ_CH672427.1"/>
</dbReference>
<evidence type="ECO:0000313" key="1">
    <source>
        <dbReference type="EMBL" id="EAR22663.1"/>
    </source>
</evidence>
<reference evidence="1 2" key="1">
    <citation type="submission" date="2006-02" db="EMBL/GenBank/DDBJ databases">
        <authorList>
            <person name="Waterbury J."/>
            <person name="Ferriera S."/>
            <person name="Johnson J."/>
            <person name="Kravitz S."/>
            <person name="Halpern A."/>
            <person name="Remington K."/>
            <person name="Beeson K."/>
            <person name="Tran B."/>
            <person name="Rogers Y.-H."/>
            <person name="Friedman R."/>
            <person name="Venter J.C."/>
        </authorList>
    </citation>
    <scope>NUCLEOTIDE SEQUENCE [LARGE SCALE GENOMIC DNA]</scope>
    <source>
        <strain evidence="1 2">Nb-231</strain>
    </source>
</reference>
<protein>
    <recommendedName>
        <fullName evidence="3">DUF1841 domain-containing protein</fullName>
    </recommendedName>
</protein>
<dbReference type="AlphaFoldDB" id="A4BN64"/>